<sequence>MMQGTEPANPNTDPMVSDAVKAVRDRFGAVGLRGLIALATSELARVEKAEAQLATIENAGHVAEPAQQPIDAADTQAWLAYTEADPE</sequence>
<comment type="caution">
    <text evidence="1">The sequence shown here is derived from an EMBL/GenBank/DDBJ whole genome shotgun (WGS) entry which is preliminary data.</text>
</comment>
<keyword evidence="2" id="KW-1185">Reference proteome</keyword>
<reference evidence="1 2" key="1">
    <citation type="submission" date="2020-02" db="EMBL/GenBank/DDBJ databases">
        <authorList>
            <person name="Li X.-J."/>
            <person name="Feng X.-M."/>
        </authorList>
    </citation>
    <scope>NUCLEOTIDE SEQUENCE [LARGE SCALE GENOMIC DNA]</scope>
    <source>
        <strain evidence="1 2">CGMCC 4.7225</strain>
    </source>
</reference>
<accession>A0A6N9YKL9</accession>
<dbReference type="RefSeq" id="WP_163818343.1">
    <property type="nucleotide sequence ID" value="NZ_JAAGOB010000004.1"/>
</dbReference>
<name>A0A6N9YKL9_9ACTN</name>
<proteinExistence type="predicted"/>
<dbReference type="EMBL" id="JAAGOB010000004">
    <property type="protein sequence ID" value="NED95586.1"/>
    <property type="molecule type" value="Genomic_DNA"/>
</dbReference>
<evidence type="ECO:0000313" key="1">
    <source>
        <dbReference type="EMBL" id="NED95586.1"/>
    </source>
</evidence>
<dbReference type="Proteomes" id="UP000469185">
    <property type="component" value="Unassembled WGS sequence"/>
</dbReference>
<gene>
    <name evidence="1" type="ORF">G1H11_09705</name>
</gene>
<organism evidence="1 2">
    <name type="scientific">Phytoactinopolyspora alkaliphila</name>
    <dbReference type="NCBI Taxonomy" id="1783498"/>
    <lineage>
        <taxon>Bacteria</taxon>
        <taxon>Bacillati</taxon>
        <taxon>Actinomycetota</taxon>
        <taxon>Actinomycetes</taxon>
        <taxon>Jiangellales</taxon>
        <taxon>Jiangellaceae</taxon>
        <taxon>Phytoactinopolyspora</taxon>
    </lineage>
</organism>
<dbReference type="AlphaFoldDB" id="A0A6N9YKL9"/>
<protein>
    <submittedName>
        <fullName evidence="1">Uncharacterized protein</fullName>
    </submittedName>
</protein>
<evidence type="ECO:0000313" key="2">
    <source>
        <dbReference type="Proteomes" id="UP000469185"/>
    </source>
</evidence>